<dbReference type="AlphaFoldDB" id="A0AAN8N1F5"/>
<keyword evidence="2" id="KW-0732">Signal</keyword>
<evidence type="ECO:0000313" key="4">
    <source>
        <dbReference type="Proteomes" id="UP001313282"/>
    </source>
</evidence>
<dbReference type="PANTHER" id="PTHR34618:SF1">
    <property type="entry name" value="SECRETED PROTEIN"/>
    <property type="match status" value="1"/>
</dbReference>
<organism evidence="3 4">
    <name type="scientific">Orbilia javanica</name>
    <dbReference type="NCBI Taxonomy" id="47235"/>
    <lineage>
        <taxon>Eukaryota</taxon>
        <taxon>Fungi</taxon>
        <taxon>Dikarya</taxon>
        <taxon>Ascomycota</taxon>
        <taxon>Pezizomycotina</taxon>
        <taxon>Orbiliomycetes</taxon>
        <taxon>Orbiliales</taxon>
        <taxon>Orbiliaceae</taxon>
        <taxon>Orbilia</taxon>
    </lineage>
</organism>
<comment type="caution">
    <text evidence="3">The sequence shown here is derived from an EMBL/GenBank/DDBJ whole genome shotgun (WGS) entry which is preliminary data.</text>
</comment>
<accession>A0AAN8N1F5</accession>
<evidence type="ECO:0000256" key="1">
    <source>
        <dbReference type="SAM" id="MobiDB-lite"/>
    </source>
</evidence>
<feature type="region of interest" description="Disordered" evidence="1">
    <location>
        <begin position="271"/>
        <end position="325"/>
    </location>
</feature>
<dbReference type="PANTHER" id="PTHR34618">
    <property type="entry name" value="SURFACE PROTEIN MAS1, PUTATIVE-RELATED"/>
    <property type="match status" value="1"/>
</dbReference>
<dbReference type="InterPro" id="IPR021476">
    <property type="entry name" value="Egh16-like"/>
</dbReference>
<gene>
    <name evidence="3" type="ORF">TWF718_001522</name>
</gene>
<dbReference type="EMBL" id="JAVHNR010000001">
    <property type="protein sequence ID" value="KAK6357198.1"/>
    <property type="molecule type" value="Genomic_DNA"/>
</dbReference>
<evidence type="ECO:0000313" key="3">
    <source>
        <dbReference type="EMBL" id="KAK6357198.1"/>
    </source>
</evidence>
<protein>
    <submittedName>
        <fullName evidence="3">Uncharacterized protein</fullName>
    </submittedName>
</protein>
<reference evidence="3 4" key="1">
    <citation type="submission" date="2019-10" db="EMBL/GenBank/DDBJ databases">
        <authorList>
            <person name="Palmer J.M."/>
        </authorList>
    </citation>
    <scope>NUCLEOTIDE SEQUENCE [LARGE SCALE GENOMIC DNA]</scope>
    <source>
        <strain evidence="3 4">TWF718</strain>
    </source>
</reference>
<keyword evidence="4" id="KW-1185">Reference proteome</keyword>
<dbReference type="Pfam" id="PF11327">
    <property type="entry name" value="Egh16-like"/>
    <property type="match status" value="1"/>
</dbReference>
<evidence type="ECO:0000256" key="2">
    <source>
        <dbReference type="SAM" id="SignalP"/>
    </source>
</evidence>
<feature type="signal peptide" evidence="2">
    <location>
        <begin position="1"/>
        <end position="22"/>
    </location>
</feature>
<dbReference type="Proteomes" id="UP001313282">
    <property type="component" value="Unassembled WGS sequence"/>
</dbReference>
<feature type="compositionally biased region" description="Basic residues" evidence="1">
    <location>
        <begin position="297"/>
        <end position="307"/>
    </location>
</feature>
<proteinExistence type="predicted"/>
<name>A0AAN8N1F5_9PEZI</name>
<sequence length="374" mass="41904">MHFSTLSGSIALLLAGAQVVSAHGVFVDAYGDADPSIRGYGLGYGHDTTRKGTWLFPHQKDVPVFSNKIVHNKWWNYYNPDGCGICVDSVAGWYQKNKPHMWDPKITGEKERWKFLWEVSPSPDAYISDEKGIAYLNWLEKTGKTRINRVNDETLKSGIPKVTAGGSLNVMNYQINLDGAGPFKCKISYHGAAHSWKKDLSVTKNCPGDAKSLFWPGIQKPCWFTIQMPNDLDCTGANGIENICLVRCENNADNGPFGGCIPVQQIRPVKKTQKEGGKTHYGKGYHPNPKKEDAKKPAPRPKPANKKPTKEEVKAAMGGENYDNGVAEELQHEYISDEDKNNLSWSYKHKDPINNYYYKRELKARRRAIAADAK</sequence>
<feature type="chain" id="PRO_5042985313" evidence="2">
    <location>
        <begin position="23"/>
        <end position="374"/>
    </location>
</feature>